<protein>
    <submittedName>
        <fullName evidence="2">Flagellin protein</fullName>
    </submittedName>
</protein>
<dbReference type="InterPro" id="IPR035924">
    <property type="entry name" value="FlaG-like_sf"/>
</dbReference>
<evidence type="ECO:0000256" key="1">
    <source>
        <dbReference type="SAM" id="MobiDB-lite"/>
    </source>
</evidence>
<dbReference type="EMBL" id="CP019645">
    <property type="protein sequence ID" value="AQQ59679.1"/>
    <property type="molecule type" value="Genomic_DNA"/>
</dbReference>
<accession>A0A1Q2LH33</accession>
<dbReference type="PANTHER" id="PTHR37166:SF1">
    <property type="entry name" value="PROTEIN FLAG"/>
    <property type="match status" value="1"/>
</dbReference>
<dbReference type="PANTHER" id="PTHR37166">
    <property type="entry name" value="PROTEIN FLAG"/>
    <property type="match status" value="1"/>
</dbReference>
<feature type="region of interest" description="Disordered" evidence="1">
    <location>
        <begin position="21"/>
        <end position="48"/>
    </location>
</feature>
<dbReference type="SUPFAM" id="SSF160214">
    <property type="entry name" value="FlaG-like"/>
    <property type="match status" value="1"/>
</dbReference>
<keyword evidence="2" id="KW-0966">Cell projection</keyword>
<organism evidence="2 3">
    <name type="scientific">Helicobacter bilis</name>
    <dbReference type="NCBI Taxonomy" id="37372"/>
    <lineage>
        <taxon>Bacteria</taxon>
        <taxon>Pseudomonadati</taxon>
        <taxon>Campylobacterota</taxon>
        <taxon>Epsilonproteobacteria</taxon>
        <taxon>Campylobacterales</taxon>
        <taxon>Helicobacteraceae</taxon>
        <taxon>Helicobacter</taxon>
    </lineage>
</organism>
<name>A0A1Q2LH33_9HELI</name>
<dbReference type="InterPro" id="IPR005186">
    <property type="entry name" value="FlaG"/>
</dbReference>
<dbReference type="AlphaFoldDB" id="A0A1Q2LH33"/>
<evidence type="ECO:0000313" key="2">
    <source>
        <dbReference type="EMBL" id="AQQ59679.1"/>
    </source>
</evidence>
<dbReference type="Gene3D" id="3.30.160.170">
    <property type="entry name" value="FlaG-like"/>
    <property type="match status" value="1"/>
</dbReference>
<keyword evidence="2" id="KW-0282">Flagellum</keyword>
<dbReference type="Proteomes" id="UP000188298">
    <property type="component" value="Chromosome"/>
</dbReference>
<reference evidence="2 3" key="1">
    <citation type="submission" date="2017-02" db="EMBL/GenBank/DDBJ databases">
        <title>Whole genome sequencing of Helicobacter bilis strain AAQJH.</title>
        <authorList>
            <person name="Conlan S."/>
            <person name="Thomas P.J."/>
            <person name="Mullikin J."/>
            <person name="Palmore T.N."/>
            <person name="Frank K.M."/>
            <person name="Segre J.A."/>
        </authorList>
    </citation>
    <scope>NUCLEOTIDE SEQUENCE [LARGE SCALE GENOMIC DNA]</scope>
    <source>
        <strain evidence="2 3">AAQJH</strain>
    </source>
</reference>
<dbReference type="KEGG" id="hbl:XJ32_05795"/>
<gene>
    <name evidence="2" type="ORF">XJ32_05795</name>
</gene>
<keyword evidence="2" id="KW-0969">Cilium</keyword>
<evidence type="ECO:0000313" key="3">
    <source>
        <dbReference type="Proteomes" id="UP000188298"/>
    </source>
</evidence>
<proteinExistence type="predicted"/>
<sequence>METQGSSLSSLQHQIMAFISSGGFEQGRSNTPAKAHEEKQAANTYDDSQLREQMTELSRKLQEEMRKANTNIDFSYNDEIKALVVTVREATGRRVIREIPSPEAIELMMKMRDMVGNIFDERV</sequence>
<dbReference type="Pfam" id="PF03646">
    <property type="entry name" value="FlaG"/>
    <property type="match status" value="1"/>
</dbReference>